<dbReference type="RefSeq" id="WP_253756624.1">
    <property type="nucleotide sequence ID" value="NZ_BAABKA010000012.1"/>
</dbReference>
<evidence type="ECO:0000313" key="2">
    <source>
        <dbReference type="Proteomes" id="UP001139648"/>
    </source>
</evidence>
<keyword evidence="2" id="KW-1185">Reference proteome</keyword>
<dbReference type="AlphaFoldDB" id="A0A9X2K829"/>
<sequence length="153" mass="16502">MTIKAGDLVRTLPPTAFFHDDTILTEISNTSYATGSPEIGVYFVAPPSGKVRLTIGGGFRDNGAAPLDRIFLSPQLFRDSSDGTEVLAPSVTLRGYLSLSNNTAFQYGCRVSLIENLTPGQLYYIRTMHLVTPGTDPDNADIAARDLIVIPLP</sequence>
<dbReference type="EMBL" id="JAMZEB010000002">
    <property type="protein sequence ID" value="MCP2364297.1"/>
    <property type="molecule type" value="Genomic_DNA"/>
</dbReference>
<name>A0A9X2K829_9ACTN</name>
<accession>A0A9X2K829</accession>
<comment type="caution">
    <text evidence="1">The sequence shown here is derived from an EMBL/GenBank/DDBJ whole genome shotgun (WGS) entry which is preliminary data.</text>
</comment>
<dbReference type="Proteomes" id="UP001139648">
    <property type="component" value="Unassembled WGS sequence"/>
</dbReference>
<evidence type="ECO:0000313" key="1">
    <source>
        <dbReference type="EMBL" id="MCP2364297.1"/>
    </source>
</evidence>
<organism evidence="1 2">
    <name type="scientific">Nonomuraea thailandensis</name>
    <dbReference type="NCBI Taxonomy" id="1188745"/>
    <lineage>
        <taxon>Bacteria</taxon>
        <taxon>Bacillati</taxon>
        <taxon>Actinomycetota</taxon>
        <taxon>Actinomycetes</taxon>
        <taxon>Streptosporangiales</taxon>
        <taxon>Streptosporangiaceae</taxon>
        <taxon>Nonomuraea</taxon>
    </lineage>
</organism>
<proteinExistence type="predicted"/>
<gene>
    <name evidence="1" type="ORF">HD597_011317</name>
</gene>
<reference evidence="1" key="1">
    <citation type="submission" date="2022-06" db="EMBL/GenBank/DDBJ databases">
        <title>Sequencing the genomes of 1000 actinobacteria strains.</title>
        <authorList>
            <person name="Klenk H.-P."/>
        </authorList>
    </citation>
    <scope>NUCLEOTIDE SEQUENCE</scope>
    <source>
        <strain evidence="1">DSM 46694</strain>
    </source>
</reference>
<protein>
    <submittedName>
        <fullName evidence="1">Uncharacterized protein</fullName>
    </submittedName>
</protein>